<evidence type="ECO:0000313" key="2">
    <source>
        <dbReference type="EMBL" id="MCO6047019.1"/>
    </source>
</evidence>
<dbReference type="EMBL" id="JAMXLR010000087">
    <property type="protein sequence ID" value="MCO6047019.1"/>
    <property type="molecule type" value="Genomic_DNA"/>
</dbReference>
<feature type="region of interest" description="Disordered" evidence="1">
    <location>
        <begin position="416"/>
        <end position="443"/>
    </location>
</feature>
<evidence type="ECO:0000313" key="3">
    <source>
        <dbReference type="Proteomes" id="UP001155241"/>
    </source>
</evidence>
<organism evidence="2 3">
    <name type="scientific">Aeoliella straminimaris</name>
    <dbReference type="NCBI Taxonomy" id="2954799"/>
    <lineage>
        <taxon>Bacteria</taxon>
        <taxon>Pseudomonadati</taxon>
        <taxon>Planctomycetota</taxon>
        <taxon>Planctomycetia</taxon>
        <taxon>Pirellulales</taxon>
        <taxon>Lacipirellulaceae</taxon>
        <taxon>Aeoliella</taxon>
    </lineage>
</organism>
<dbReference type="RefSeq" id="WP_252855132.1">
    <property type="nucleotide sequence ID" value="NZ_JAMXLR010000087.1"/>
</dbReference>
<name>A0A9X2FE73_9BACT</name>
<evidence type="ECO:0000256" key="1">
    <source>
        <dbReference type="SAM" id="MobiDB-lite"/>
    </source>
</evidence>
<feature type="region of interest" description="Disordered" evidence="1">
    <location>
        <begin position="276"/>
        <end position="342"/>
    </location>
</feature>
<accession>A0A9X2FE73</accession>
<keyword evidence="3" id="KW-1185">Reference proteome</keyword>
<proteinExistence type="predicted"/>
<dbReference type="AlphaFoldDB" id="A0A9X2FE73"/>
<dbReference type="Proteomes" id="UP001155241">
    <property type="component" value="Unassembled WGS sequence"/>
</dbReference>
<gene>
    <name evidence="2" type="ORF">NG895_24230</name>
</gene>
<sequence length="507" mass="55412">MEQVRMVLAWMGKHHFWLLSGVAVLLAFVVWYLAASDLAERKKANLQTIKQAFDKQQQLAAKQPKPSDEVLNQQSDQIKAIAAETERIWQELYDRQRQDVLKWPQQLPKGFLNEIESKQFGDDISITRRDQYGDYIRGRFADLPKLINANEVDEDATGGGFGGRGGGRAGGEFGGYGAFGDNAAGGMEDEQGNLIEPDYTVYWSDEDQLRIKSDLDWPTRQSHWRIWVTQEDLWVYETMLRAIAATNEAKGATRQSNAAITVINYLQVGRDAAQESRTSGRIKRLQGANSLTGGDEMMGDPMDRGAGGPGEFDESAQFGGGGREGEFGGGGEGDQLDPAQEKARWLSRRYIDDQGLPISVSPDEMPLDPTTFGQEIKRLPVRMVLQMDARWLPKLISELANADLQIKVTEVRVGVDPESSGGGGGGEFGGGGGRGRSFGGGGGRGEFGGGFGGGFGNTEVQVFDRKPFMKPVVIQGVVLIFNRPNQDILNKGDGSDIAPETITANIR</sequence>
<comment type="caution">
    <text evidence="2">The sequence shown here is derived from an EMBL/GenBank/DDBJ whole genome shotgun (WGS) entry which is preliminary data.</text>
</comment>
<feature type="compositionally biased region" description="Gly residues" evidence="1">
    <location>
        <begin position="318"/>
        <end position="333"/>
    </location>
</feature>
<feature type="compositionally biased region" description="Gly residues" evidence="1">
    <location>
        <begin position="420"/>
        <end position="443"/>
    </location>
</feature>
<reference evidence="2" key="1">
    <citation type="submission" date="2022-06" db="EMBL/GenBank/DDBJ databases">
        <title>Aeoliella straminimaris, a novel planctomycete from sediments.</title>
        <authorList>
            <person name="Vitorino I.R."/>
            <person name="Lage O.M."/>
        </authorList>
    </citation>
    <scope>NUCLEOTIDE SEQUENCE</scope>
    <source>
        <strain evidence="2">ICT_H6.2</strain>
    </source>
</reference>
<protein>
    <submittedName>
        <fullName evidence="2">Uncharacterized protein</fullName>
    </submittedName>
</protein>